<gene>
    <name evidence="2" type="ORF">GCM10010446_65880</name>
</gene>
<reference evidence="3" key="1">
    <citation type="journal article" date="2019" name="Int. J. Syst. Evol. Microbiol.">
        <title>The Global Catalogue of Microorganisms (GCM) 10K type strain sequencing project: providing services to taxonomists for standard genome sequencing and annotation.</title>
        <authorList>
            <consortium name="The Broad Institute Genomics Platform"/>
            <consortium name="The Broad Institute Genome Sequencing Center for Infectious Disease"/>
            <person name="Wu L."/>
            <person name="Ma J."/>
        </authorList>
    </citation>
    <scope>NUCLEOTIDE SEQUENCE [LARGE SCALE GENOMIC DNA]</scope>
    <source>
        <strain evidence="3">JCM 9088</strain>
    </source>
</reference>
<comment type="caution">
    <text evidence="2">The sequence shown here is derived from an EMBL/GenBank/DDBJ whole genome shotgun (WGS) entry which is preliminary data.</text>
</comment>
<dbReference type="Proteomes" id="UP001500403">
    <property type="component" value="Unassembled WGS sequence"/>
</dbReference>
<organism evidence="2 3">
    <name type="scientific">Streptomyces enissocaesilis</name>
    <dbReference type="NCBI Taxonomy" id="332589"/>
    <lineage>
        <taxon>Bacteria</taxon>
        <taxon>Bacillati</taxon>
        <taxon>Actinomycetota</taxon>
        <taxon>Actinomycetes</taxon>
        <taxon>Kitasatosporales</taxon>
        <taxon>Streptomycetaceae</taxon>
        <taxon>Streptomyces</taxon>
        <taxon>Streptomyces rochei group</taxon>
    </lineage>
</organism>
<protein>
    <recommendedName>
        <fullName evidence="4">Regulatory protein</fullName>
    </recommendedName>
</protein>
<evidence type="ECO:0000256" key="1">
    <source>
        <dbReference type="SAM" id="MobiDB-lite"/>
    </source>
</evidence>
<proteinExistence type="predicted"/>
<evidence type="ECO:0000313" key="2">
    <source>
        <dbReference type="EMBL" id="GAA2972121.1"/>
    </source>
</evidence>
<evidence type="ECO:0000313" key="3">
    <source>
        <dbReference type="Proteomes" id="UP001500403"/>
    </source>
</evidence>
<keyword evidence="3" id="KW-1185">Reference proteome</keyword>
<dbReference type="RefSeq" id="WP_344500482.1">
    <property type="nucleotide sequence ID" value="NZ_BAAAUD010000107.1"/>
</dbReference>
<name>A0ABP6K4Q0_9ACTN</name>
<feature type="region of interest" description="Disordered" evidence="1">
    <location>
        <begin position="51"/>
        <end position="72"/>
    </location>
</feature>
<dbReference type="EMBL" id="BAAAUD010000107">
    <property type="protein sequence ID" value="GAA2972121.1"/>
    <property type="molecule type" value="Genomic_DNA"/>
</dbReference>
<sequence>MISDSQVALTAQVMQAMSNLRMAAISQGSASPPDRIEIMPGTLAITWETTPEGDAQTEPGRYVLDTAPAPGG</sequence>
<evidence type="ECO:0008006" key="4">
    <source>
        <dbReference type="Google" id="ProtNLM"/>
    </source>
</evidence>
<accession>A0ABP6K4Q0</accession>